<feature type="transmembrane region" description="Helical" evidence="1">
    <location>
        <begin position="73"/>
        <end position="94"/>
    </location>
</feature>
<reference evidence="2" key="1">
    <citation type="journal article" date="2014" name="Int. J. Syst. Evol. Microbiol.">
        <title>Complete genome sequence of Corynebacterium casei LMG S-19264T (=DSM 44701T), isolated from a smear-ripened cheese.</title>
        <authorList>
            <consortium name="US DOE Joint Genome Institute (JGI-PGF)"/>
            <person name="Walter F."/>
            <person name="Albersmeier A."/>
            <person name="Kalinowski J."/>
            <person name="Ruckert C."/>
        </authorList>
    </citation>
    <scope>NUCLEOTIDE SEQUENCE</scope>
    <source>
        <strain evidence="2">JCM 17820</strain>
    </source>
</reference>
<feature type="transmembrane region" description="Helical" evidence="1">
    <location>
        <begin position="159"/>
        <end position="186"/>
    </location>
</feature>
<dbReference type="AlphaFoldDB" id="A0A830GIZ9"/>
<dbReference type="Proteomes" id="UP000605784">
    <property type="component" value="Unassembled WGS sequence"/>
</dbReference>
<proteinExistence type="predicted"/>
<keyword evidence="1" id="KW-1133">Transmembrane helix</keyword>
<dbReference type="EMBL" id="BMOU01000001">
    <property type="protein sequence ID" value="GGN87598.1"/>
    <property type="molecule type" value="Genomic_DNA"/>
</dbReference>
<sequence length="217" mass="22908">MLRDALFYPQRGPGWLWTVITGSLLTLVGAVLFVPLIPVQGYLLRVLRSTADGRPHPPKFEDWGDLFVDGARVIGVQVAYLLVPVLVTLGGVLARVSGAPLLGSALLLFASVAGLASAYLLPGALTRLATTDRLTAAFEVRVIASVARRPIYVVAVVEAYVALFVIAGLGGVLVLILVGAVFAFYGQVVGYHLFARGYAGAIGDGQDPMHRPQTAAE</sequence>
<feature type="transmembrane region" description="Helical" evidence="1">
    <location>
        <begin position="101"/>
        <end position="121"/>
    </location>
</feature>
<keyword evidence="1" id="KW-0812">Transmembrane</keyword>
<name>A0A830GIZ9_9EURY</name>
<keyword evidence="3" id="KW-1185">Reference proteome</keyword>
<comment type="caution">
    <text evidence="2">The sequence shown here is derived from an EMBL/GenBank/DDBJ whole genome shotgun (WGS) entry which is preliminary data.</text>
</comment>
<evidence type="ECO:0000313" key="2">
    <source>
        <dbReference type="EMBL" id="GGN87598.1"/>
    </source>
</evidence>
<dbReference type="InterPro" id="IPR025098">
    <property type="entry name" value="DUF4013"/>
</dbReference>
<reference evidence="2" key="2">
    <citation type="submission" date="2020-09" db="EMBL/GenBank/DDBJ databases">
        <authorList>
            <person name="Sun Q."/>
            <person name="Ohkuma M."/>
        </authorList>
    </citation>
    <scope>NUCLEOTIDE SEQUENCE</scope>
    <source>
        <strain evidence="2">JCM 17820</strain>
    </source>
</reference>
<protein>
    <recommendedName>
        <fullName evidence="4">DUF4013 domain-containing protein</fullName>
    </recommendedName>
</protein>
<organism evidence="2 3">
    <name type="scientific">Haloarcula pellucida</name>
    <dbReference type="NCBI Taxonomy" id="1427151"/>
    <lineage>
        <taxon>Archaea</taxon>
        <taxon>Methanobacteriati</taxon>
        <taxon>Methanobacteriota</taxon>
        <taxon>Stenosarchaea group</taxon>
        <taxon>Halobacteria</taxon>
        <taxon>Halobacteriales</taxon>
        <taxon>Haloarculaceae</taxon>
        <taxon>Haloarcula</taxon>
    </lineage>
</organism>
<keyword evidence="1" id="KW-0472">Membrane</keyword>
<evidence type="ECO:0000313" key="3">
    <source>
        <dbReference type="Proteomes" id="UP000605784"/>
    </source>
</evidence>
<accession>A0A830GIZ9</accession>
<dbReference type="RefSeq" id="WP_188994483.1">
    <property type="nucleotide sequence ID" value="NZ_BMOU01000001.1"/>
</dbReference>
<evidence type="ECO:0008006" key="4">
    <source>
        <dbReference type="Google" id="ProtNLM"/>
    </source>
</evidence>
<dbReference type="Pfam" id="PF13197">
    <property type="entry name" value="DUF4013"/>
    <property type="match status" value="1"/>
</dbReference>
<gene>
    <name evidence="2" type="ORF">GCM10009030_06430</name>
</gene>
<feature type="transmembrane region" description="Helical" evidence="1">
    <location>
        <begin position="12"/>
        <end position="37"/>
    </location>
</feature>
<evidence type="ECO:0000256" key="1">
    <source>
        <dbReference type="SAM" id="Phobius"/>
    </source>
</evidence>